<dbReference type="InterPro" id="IPR007527">
    <property type="entry name" value="Znf_SWIM"/>
</dbReference>
<evidence type="ECO:0000256" key="2">
    <source>
        <dbReference type="ARBA" id="ARBA00022771"/>
    </source>
</evidence>
<dbReference type="Pfam" id="PF10551">
    <property type="entry name" value="MULE"/>
    <property type="match status" value="1"/>
</dbReference>
<evidence type="ECO:0000256" key="1">
    <source>
        <dbReference type="ARBA" id="ARBA00022723"/>
    </source>
</evidence>
<evidence type="ECO:0000313" key="7">
    <source>
        <dbReference type="EMBL" id="KAJ0217115.1"/>
    </source>
</evidence>
<name>A0A9R1W2E4_LACSA</name>
<dbReference type="InterPro" id="IPR004332">
    <property type="entry name" value="Transposase_MuDR"/>
</dbReference>
<reference evidence="7 8" key="1">
    <citation type="journal article" date="2017" name="Nat. Commun.">
        <title>Genome assembly with in vitro proximity ligation data and whole-genome triplication in lettuce.</title>
        <authorList>
            <person name="Reyes-Chin-Wo S."/>
            <person name="Wang Z."/>
            <person name="Yang X."/>
            <person name="Kozik A."/>
            <person name="Arikit S."/>
            <person name="Song C."/>
            <person name="Xia L."/>
            <person name="Froenicke L."/>
            <person name="Lavelle D.O."/>
            <person name="Truco M.J."/>
            <person name="Xia R."/>
            <person name="Zhu S."/>
            <person name="Xu C."/>
            <person name="Xu H."/>
            <person name="Xu X."/>
            <person name="Cox K."/>
            <person name="Korf I."/>
            <person name="Meyers B.C."/>
            <person name="Michelmore R.W."/>
        </authorList>
    </citation>
    <scope>NUCLEOTIDE SEQUENCE [LARGE SCALE GENOMIC DNA]</scope>
    <source>
        <strain evidence="8">cv. Salinas</strain>
        <tissue evidence="7">Seedlings</tissue>
    </source>
</reference>
<feature type="region of interest" description="Disordered" evidence="5">
    <location>
        <begin position="45"/>
        <end position="87"/>
    </location>
</feature>
<feature type="region of interest" description="Disordered" evidence="5">
    <location>
        <begin position="669"/>
        <end position="764"/>
    </location>
</feature>
<feature type="compositionally biased region" description="Polar residues" evidence="5">
    <location>
        <begin position="49"/>
        <end position="62"/>
    </location>
</feature>
<keyword evidence="3" id="KW-0862">Zinc</keyword>
<evidence type="ECO:0000256" key="5">
    <source>
        <dbReference type="SAM" id="MobiDB-lite"/>
    </source>
</evidence>
<feature type="region of interest" description="Disordered" evidence="5">
    <location>
        <begin position="884"/>
        <end position="922"/>
    </location>
</feature>
<keyword evidence="2 4" id="KW-0863">Zinc-finger</keyword>
<feature type="compositionally biased region" description="Gly residues" evidence="5">
    <location>
        <begin position="705"/>
        <end position="738"/>
    </location>
</feature>
<dbReference type="InterPro" id="IPR006564">
    <property type="entry name" value="Znf_PMZ"/>
</dbReference>
<dbReference type="PANTHER" id="PTHR31973:SF187">
    <property type="entry name" value="MUTATOR TRANSPOSASE MUDRA PROTEIN"/>
    <property type="match status" value="1"/>
</dbReference>
<dbReference type="InterPro" id="IPR018289">
    <property type="entry name" value="MULE_transposase_dom"/>
</dbReference>
<evidence type="ECO:0000256" key="3">
    <source>
        <dbReference type="ARBA" id="ARBA00022833"/>
    </source>
</evidence>
<dbReference type="Proteomes" id="UP000235145">
    <property type="component" value="Unassembled WGS sequence"/>
</dbReference>
<keyword evidence="1" id="KW-0479">Metal-binding</keyword>
<evidence type="ECO:0000259" key="6">
    <source>
        <dbReference type="PROSITE" id="PS50966"/>
    </source>
</evidence>
<proteinExistence type="predicted"/>
<feature type="region of interest" description="Disordered" evidence="5">
    <location>
        <begin position="621"/>
        <end position="653"/>
    </location>
</feature>
<dbReference type="GO" id="GO:0008270">
    <property type="term" value="F:zinc ion binding"/>
    <property type="evidence" value="ECO:0007669"/>
    <property type="project" value="UniProtKB-KW"/>
</dbReference>
<feature type="compositionally biased region" description="Basic residues" evidence="5">
    <location>
        <begin position="900"/>
        <end position="918"/>
    </location>
</feature>
<dbReference type="PANTHER" id="PTHR31973">
    <property type="entry name" value="POLYPROTEIN, PUTATIVE-RELATED"/>
    <property type="match status" value="1"/>
</dbReference>
<protein>
    <recommendedName>
        <fullName evidence="6">SWIM-type domain-containing protein</fullName>
    </recommendedName>
</protein>
<dbReference type="Pfam" id="PF03108">
    <property type="entry name" value="DBD_Tnp_Mut"/>
    <property type="match status" value="1"/>
</dbReference>
<dbReference type="EMBL" id="NBSK02000003">
    <property type="protein sequence ID" value="KAJ0217115.1"/>
    <property type="molecule type" value="Genomic_DNA"/>
</dbReference>
<gene>
    <name evidence="7" type="ORF">LSAT_V11C300154800</name>
</gene>
<comment type="caution">
    <text evidence="7">The sequence shown here is derived from an EMBL/GenBank/DDBJ whole genome shotgun (WGS) entry which is preliminary data.</text>
</comment>
<evidence type="ECO:0000313" key="8">
    <source>
        <dbReference type="Proteomes" id="UP000235145"/>
    </source>
</evidence>
<keyword evidence="8" id="KW-1185">Reference proteome</keyword>
<feature type="domain" description="SWIM-type" evidence="6">
    <location>
        <begin position="546"/>
        <end position="578"/>
    </location>
</feature>
<feature type="compositionally biased region" description="Acidic residues" evidence="5">
    <location>
        <begin position="66"/>
        <end position="85"/>
    </location>
</feature>
<accession>A0A9R1W2E4</accession>
<evidence type="ECO:0000256" key="4">
    <source>
        <dbReference type="PROSITE-ProRule" id="PRU00325"/>
    </source>
</evidence>
<organism evidence="7 8">
    <name type="scientific">Lactuca sativa</name>
    <name type="common">Garden lettuce</name>
    <dbReference type="NCBI Taxonomy" id="4236"/>
    <lineage>
        <taxon>Eukaryota</taxon>
        <taxon>Viridiplantae</taxon>
        <taxon>Streptophyta</taxon>
        <taxon>Embryophyta</taxon>
        <taxon>Tracheophyta</taxon>
        <taxon>Spermatophyta</taxon>
        <taxon>Magnoliopsida</taxon>
        <taxon>eudicotyledons</taxon>
        <taxon>Gunneridae</taxon>
        <taxon>Pentapetalae</taxon>
        <taxon>asterids</taxon>
        <taxon>campanulids</taxon>
        <taxon>Asterales</taxon>
        <taxon>Asteraceae</taxon>
        <taxon>Cichorioideae</taxon>
        <taxon>Cichorieae</taxon>
        <taxon>Lactucinae</taxon>
        <taxon>Lactuca</taxon>
    </lineage>
</organism>
<dbReference type="SMART" id="SM00575">
    <property type="entry name" value="ZnF_PMZ"/>
    <property type="match status" value="1"/>
</dbReference>
<sequence>MDDIHDFDTIDVELDAYFKKKQASRCKDEFLNILCEEYDYEAVDDAQTENDAQTGNDTQTGITKEESDEDYLEGSNEEGSDEEFEYSTHNPKVKWNKMRPMLGERYESPHELKLCLTNYAVSKGFQIRFKKCDSVRLVAICGSDPEKCPFVVRASWMTTERSFQVKKMIDIHKCVRNFNNSRLMDPTWLARKFVKELIRKPNLKCKEMQVIIQSKFHCKISWSKCYRSRMRALSLIHGNLNDHYARVWDYGHELLRSNPDSTVRITVNVNPDNTTTFHRFYICFKAIREGWKRACRRVIGLDGSFLKGQCKGELLTAIGRDANNQVYPIAWAVVDVENKNNWKWFLDLVNDDLGLQGGKGVCVISDQHKGLVEASKDILPYVEHRQCARHIYANFRKVYSGVQFRNMFWAAAKSTTEGDFKFNMERIRAISSAAYDHLMAREPTSWCRAYFSTGLACEAVENGIAECFNAIIVDARKKPLLSMLEEIRLYMMERAFNLKQEAENWVGEVCPSAVTKMEEFGEDIKSWHAVPSGVNEYEVRNGFQNYGVNLKEKICACRLWELSGIPCVHAQVAILYTNQDPVNFISSWFSKNNYKATYDQNIHPVNGSILWEETSYTKPLPPIERRMPGRPSVKRRRHVSENQDKYSQVSSKGRTVQCKNCLQRGHNKISCKNPTVVPEPQPKKKMGRPRLEPDLVNWSGTKTGSRGGGRAGGRAGGRVGGGRSRGGGRGSSGRGNRGGAIPNVESEGVQTEYGKGTSEFPKCEPEDVAIPNVESENDASPDLQEISLTIDNLRKSLYTTEEIMDCLGLTEAELQEIEGLGVSEAEVQQIEDVDVAMSQDVGIASQITVEELPTNHVLGDEERMNGEDGIDEPGMGEVMTNEERMDGEREIPSTQQLNQVRKRTTKRSKVNQVRRRKPSERITEIQLQKVVAVKNGKGMSSSNPLGLD</sequence>
<dbReference type="PROSITE" id="PS50966">
    <property type="entry name" value="ZF_SWIM"/>
    <property type="match status" value="1"/>
</dbReference>
<dbReference type="AlphaFoldDB" id="A0A9R1W2E4"/>